<reference evidence="7 8" key="1">
    <citation type="submission" date="2019-12" db="EMBL/GenBank/DDBJ databases">
        <title>Novel species isolated from a subtropical stream in China.</title>
        <authorList>
            <person name="Lu H."/>
        </authorList>
    </citation>
    <scope>NUCLEOTIDE SEQUENCE [LARGE SCALE GENOMIC DNA]</scope>
    <source>
        <strain evidence="7 8">FT109W</strain>
    </source>
</reference>
<keyword evidence="8" id="KW-1185">Reference proteome</keyword>
<dbReference type="PANTHER" id="PTHR38097">
    <property type="match status" value="1"/>
</dbReference>
<evidence type="ECO:0000256" key="1">
    <source>
        <dbReference type="ARBA" id="ARBA00004453"/>
    </source>
</evidence>
<evidence type="ECO:0000256" key="2">
    <source>
        <dbReference type="ARBA" id="ARBA00010610"/>
    </source>
</evidence>
<dbReference type="RefSeq" id="WP_161045447.1">
    <property type="nucleotide sequence ID" value="NZ_WWCS01000007.1"/>
</dbReference>
<evidence type="ECO:0000313" key="8">
    <source>
        <dbReference type="Proteomes" id="UP000466332"/>
    </source>
</evidence>
<evidence type="ECO:0000259" key="6">
    <source>
        <dbReference type="Pfam" id="PF00816"/>
    </source>
</evidence>
<dbReference type="Pfam" id="PF00816">
    <property type="entry name" value="Histone_HNS"/>
    <property type="match status" value="1"/>
</dbReference>
<proteinExistence type="inferred from homology"/>
<dbReference type="Gene3D" id="4.10.430.30">
    <property type="match status" value="1"/>
</dbReference>
<evidence type="ECO:0000256" key="5">
    <source>
        <dbReference type="SAM" id="MobiDB-lite"/>
    </source>
</evidence>
<dbReference type="EMBL" id="WWCS01000007">
    <property type="protein sequence ID" value="MYN40390.1"/>
    <property type="molecule type" value="Genomic_DNA"/>
</dbReference>
<comment type="caution">
    <text evidence="7">The sequence shown here is derived from an EMBL/GenBank/DDBJ whole genome shotgun (WGS) entry which is preliminary data.</text>
</comment>
<comment type="similarity">
    <text evidence="2">Belongs to the histone-like protein H-NS family.</text>
</comment>
<organism evidence="7 8">
    <name type="scientific">Duganella margarita</name>
    <dbReference type="NCBI Taxonomy" id="2692170"/>
    <lineage>
        <taxon>Bacteria</taxon>
        <taxon>Pseudomonadati</taxon>
        <taxon>Pseudomonadota</taxon>
        <taxon>Betaproteobacteria</taxon>
        <taxon>Burkholderiales</taxon>
        <taxon>Oxalobacteraceae</taxon>
        <taxon>Telluria group</taxon>
        <taxon>Duganella</taxon>
    </lineage>
</organism>
<gene>
    <name evidence="7" type="ORF">GTP55_13505</name>
</gene>
<name>A0ABW9WJ36_9BURK</name>
<feature type="compositionally biased region" description="Basic and acidic residues" evidence="5">
    <location>
        <begin position="63"/>
        <end position="74"/>
    </location>
</feature>
<evidence type="ECO:0000313" key="7">
    <source>
        <dbReference type="EMBL" id="MYN40390.1"/>
    </source>
</evidence>
<protein>
    <submittedName>
        <fullName evidence="7">H-NS histone family protein</fullName>
    </submittedName>
</protein>
<dbReference type="InterPro" id="IPR027444">
    <property type="entry name" value="H-NS_C_dom"/>
</dbReference>
<dbReference type="PANTHER" id="PTHR38097:SF2">
    <property type="entry name" value="DNA-BINDING PROTEIN STPA"/>
    <property type="match status" value="1"/>
</dbReference>
<dbReference type="SUPFAM" id="SSF81273">
    <property type="entry name" value="H-NS histone-like proteins"/>
    <property type="match status" value="1"/>
</dbReference>
<feature type="region of interest" description="Disordered" evidence="5">
    <location>
        <begin position="62"/>
        <end position="104"/>
    </location>
</feature>
<evidence type="ECO:0000256" key="4">
    <source>
        <dbReference type="ARBA" id="ARBA00023125"/>
    </source>
</evidence>
<accession>A0ABW9WJ36</accession>
<evidence type="ECO:0000256" key="3">
    <source>
        <dbReference type="ARBA" id="ARBA00022490"/>
    </source>
</evidence>
<keyword evidence="3" id="KW-0963">Cytoplasm</keyword>
<comment type="subcellular location">
    <subcellularLocation>
        <location evidence="1">Cytoplasm</location>
        <location evidence="1">Nucleoid</location>
    </subcellularLocation>
</comment>
<keyword evidence="4" id="KW-0238">DNA-binding</keyword>
<sequence>MASYSELQAQIQVLRQQAEAARTSEIAAAKQRIHALMDAHGLTLADLAPAANKRIKSTALSEAKYRDPDSDRTWNGKGRPPAWIAGKDPRAFGSSRVGADLADH</sequence>
<dbReference type="Proteomes" id="UP000466332">
    <property type="component" value="Unassembled WGS sequence"/>
</dbReference>
<feature type="domain" description="DNA-binding protein H-NS-like C-terminal" evidence="6">
    <location>
        <begin position="63"/>
        <end position="92"/>
    </location>
</feature>